<accession>A0A0V8IVR2</accession>
<dbReference type="PANTHER" id="PTHR38011">
    <property type="entry name" value="DIHYDROFOLATE REDUCTASE FAMILY PROTEIN (AFU_ORTHOLOGUE AFUA_8G06820)"/>
    <property type="match status" value="1"/>
</dbReference>
<dbReference type="GO" id="GO:0008703">
    <property type="term" value="F:5-amino-6-(5-phosphoribosylamino)uracil reductase activity"/>
    <property type="evidence" value="ECO:0007669"/>
    <property type="project" value="InterPro"/>
</dbReference>
<dbReference type="Pfam" id="PF01872">
    <property type="entry name" value="RibD_C"/>
    <property type="match status" value="1"/>
</dbReference>
<name>A0A0V8IVR2_9MICC</name>
<reference evidence="2 3" key="1">
    <citation type="journal article" date="2014" name="Arch. Microbiol.">
        <title>Arthrobacter enclensis sp. nov., isolated from sediment sample.</title>
        <authorList>
            <person name="Dastager S.G."/>
            <person name="Liu Q."/>
            <person name="Tang S.K."/>
            <person name="Krishnamurthi S."/>
            <person name="Lee J.C."/>
            <person name="Li W.J."/>
        </authorList>
    </citation>
    <scope>NUCLEOTIDE SEQUENCE [LARGE SCALE GENOMIC DNA]</scope>
    <source>
        <strain evidence="2 3">NIO-1008</strain>
    </source>
</reference>
<evidence type="ECO:0000313" key="2">
    <source>
        <dbReference type="EMBL" id="KSU78829.1"/>
    </source>
</evidence>
<feature type="domain" description="Bacterial bifunctional deaminase-reductase C-terminal" evidence="1">
    <location>
        <begin position="9"/>
        <end position="178"/>
    </location>
</feature>
<protein>
    <submittedName>
        <fullName evidence="2">Deaminase</fullName>
    </submittedName>
</protein>
<dbReference type="Gene3D" id="3.40.430.10">
    <property type="entry name" value="Dihydrofolate Reductase, subunit A"/>
    <property type="match status" value="1"/>
</dbReference>
<comment type="caution">
    <text evidence="2">The sequence shown here is derived from an EMBL/GenBank/DDBJ whole genome shotgun (WGS) entry which is preliminary data.</text>
</comment>
<dbReference type="SUPFAM" id="SSF53597">
    <property type="entry name" value="Dihydrofolate reductase-like"/>
    <property type="match status" value="1"/>
</dbReference>
<sequence length="185" mass="20383">MAQLVYGGIASLDGYVADSNGNFDWSTPDEEVHAFVNDLERDTGTYLYGRRMYGVMSAWETLGTREDPPVIRDYARIWKAADKIVYSATLGQAATPRTRVERRFDPEAIRALKATAVRTISIGGATLATQALRAGLVDECALFLNPVAVGGGVPFFPQGLVTRLELLDERRFGNGVVYLRYRCLA</sequence>
<organism evidence="2 3">
    <name type="scientific">Pseudarthrobacter enclensis</name>
    <dbReference type="NCBI Taxonomy" id="993070"/>
    <lineage>
        <taxon>Bacteria</taxon>
        <taxon>Bacillati</taxon>
        <taxon>Actinomycetota</taxon>
        <taxon>Actinomycetes</taxon>
        <taxon>Micrococcales</taxon>
        <taxon>Micrococcaceae</taxon>
        <taxon>Pseudarthrobacter</taxon>
    </lineage>
</organism>
<dbReference type="STRING" id="993070.AS031_01970"/>
<evidence type="ECO:0000313" key="3">
    <source>
        <dbReference type="Proteomes" id="UP000053199"/>
    </source>
</evidence>
<dbReference type="GO" id="GO:0009231">
    <property type="term" value="P:riboflavin biosynthetic process"/>
    <property type="evidence" value="ECO:0007669"/>
    <property type="project" value="InterPro"/>
</dbReference>
<dbReference type="Proteomes" id="UP000053199">
    <property type="component" value="Unassembled WGS sequence"/>
</dbReference>
<proteinExistence type="predicted"/>
<dbReference type="PANTHER" id="PTHR38011:SF11">
    <property type="entry name" value="2,5-DIAMINO-6-RIBOSYLAMINO-4(3H)-PYRIMIDINONE 5'-PHOSPHATE REDUCTASE"/>
    <property type="match status" value="1"/>
</dbReference>
<dbReference type="InterPro" id="IPR024072">
    <property type="entry name" value="DHFR-like_dom_sf"/>
</dbReference>
<keyword evidence="3" id="KW-1185">Reference proteome</keyword>
<dbReference type="RefSeq" id="WP_058266455.1">
    <property type="nucleotide sequence ID" value="NZ_FMAZ01000001.1"/>
</dbReference>
<evidence type="ECO:0000259" key="1">
    <source>
        <dbReference type="Pfam" id="PF01872"/>
    </source>
</evidence>
<dbReference type="InterPro" id="IPR050765">
    <property type="entry name" value="Riboflavin_Biosynth_HTPR"/>
</dbReference>
<dbReference type="InterPro" id="IPR002734">
    <property type="entry name" value="RibDG_C"/>
</dbReference>
<dbReference type="AlphaFoldDB" id="A0A0V8IVR2"/>
<dbReference type="OrthoDB" id="7949219at2"/>
<dbReference type="EMBL" id="LNQM01000001">
    <property type="protein sequence ID" value="KSU78829.1"/>
    <property type="molecule type" value="Genomic_DNA"/>
</dbReference>
<gene>
    <name evidence="2" type="ORF">AS031_01970</name>
</gene>